<evidence type="ECO:0000313" key="1">
    <source>
        <dbReference type="EMBL" id="KNC80368.1"/>
    </source>
</evidence>
<protein>
    <recommendedName>
        <fullName evidence="3">Phytanoyl-CoA dioxygenase</fullName>
    </recommendedName>
</protein>
<organism evidence="1 2">
    <name type="scientific">Sphaeroforma arctica JP610</name>
    <dbReference type="NCBI Taxonomy" id="667725"/>
    <lineage>
        <taxon>Eukaryota</taxon>
        <taxon>Ichthyosporea</taxon>
        <taxon>Ichthyophonida</taxon>
        <taxon>Sphaeroforma</taxon>
    </lineage>
</organism>
<proteinExistence type="predicted"/>
<accession>A0A0L0FWN7</accession>
<dbReference type="AlphaFoldDB" id="A0A0L0FWN7"/>
<sequence>MADQRTILHRDGVLIIENACSPESFEQARLALRDAYDIEVLPYLKEGVQDWAKGRSIFELAANKNAWPTGVIGNKSFGFMYMQPEKKADSLVAKVGGHDVIFQTLCSDKANRILINHESNTNAKRQLLALSDEDENTTIAIDSCKVYRGDLSIPHYDLYDDELKRMQAMVIGPNEGNVRLCFLKGSHTKTNKNKKGFVKIDNPKEEFKHSANKGKVMVPPLNSLVVWLPGVIHGEVMVKNNPIKSESDYEFRNNSKAGVERYITPKPKPSEENCRIRKINTVYGTS</sequence>
<dbReference type="GeneID" id="25907772"/>
<evidence type="ECO:0008006" key="3">
    <source>
        <dbReference type="Google" id="ProtNLM"/>
    </source>
</evidence>
<reference evidence="1 2" key="1">
    <citation type="submission" date="2011-02" db="EMBL/GenBank/DDBJ databases">
        <title>The Genome Sequence of Sphaeroforma arctica JP610.</title>
        <authorList>
            <consortium name="The Broad Institute Genome Sequencing Platform"/>
            <person name="Russ C."/>
            <person name="Cuomo C."/>
            <person name="Young S.K."/>
            <person name="Zeng Q."/>
            <person name="Gargeya S."/>
            <person name="Alvarado L."/>
            <person name="Berlin A."/>
            <person name="Chapman S.B."/>
            <person name="Chen Z."/>
            <person name="Freedman E."/>
            <person name="Gellesch M."/>
            <person name="Goldberg J."/>
            <person name="Griggs A."/>
            <person name="Gujja S."/>
            <person name="Heilman E."/>
            <person name="Heiman D."/>
            <person name="Howarth C."/>
            <person name="Mehta T."/>
            <person name="Neiman D."/>
            <person name="Pearson M."/>
            <person name="Roberts A."/>
            <person name="Saif S."/>
            <person name="Shea T."/>
            <person name="Shenoy N."/>
            <person name="Sisk P."/>
            <person name="Stolte C."/>
            <person name="Sykes S."/>
            <person name="White J."/>
            <person name="Yandava C."/>
            <person name="Burger G."/>
            <person name="Gray M.W."/>
            <person name="Holland P.W.H."/>
            <person name="King N."/>
            <person name="Lang F.B.F."/>
            <person name="Roger A.J."/>
            <person name="Ruiz-Trillo I."/>
            <person name="Haas B."/>
            <person name="Nusbaum C."/>
            <person name="Birren B."/>
        </authorList>
    </citation>
    <scope>NUCLEOTIDE SEQUENCE [LARGE SCALE GENOMIC DNA]</scope>
    <source>
        <strain evidence="1 2">JP610</strain>
    </source>
</reference>
<dbReference type="EMBL" id="KQ242162">
    <property type="protein sequence ID" value="KNC80368.1"/>
    <property type="molecule type" value="Genomic_DNA"/>
</dbReference>
<evidence type="ECO:0000313" key="2">
    <source>
        <dbReference type="Proteomes" id="UP000054560"/>
    </source>
</evidence>
<name>A0A0L0FWN7_9EUKA</name>
<keyword evidence="2" id="KW-1185">Reference proteome</keyword>
<dbReference type="RefSeq" id="XP_014154270.1">
    <property type="nucleotide sequence ID" value="XM_014298795.1"/>
</dbReference>
<gene>
    <name evidence="1" type="ORF">SARC_07268</name>
</gene>
<dbReference type="Proteomes" id="UP000054560">
    <property type="component" value="Unassembled WGS sequence"/>
</dbReference>